<evidence type="ECO:0000259" key="3">
    <source>
        <dbReference type="SMART" id="SM00256"/>
    </source>
</evidence>
<evidence type="ECO:0000256" key="2">
    <source>
        <dbReference type="SAM" id="Phobius"/>
    </source>
</evidence>
<dbReference type="NCBIfam" id="TIGR01640">
    <property type="entry name" value="F_box_assoc_1"/>
    <property type="match status" value="1"/>
</dbReference>
<keyword evidence="5" id="KW-1185">Reference proteome</keyword>
<dbReference type="Pfam" id="PF00646">
    <property type="entry name" value="F-box"/>
    <property type="match status" value="1"/>
</dbReference>
<dbReference type="InterPro" id="IPR036047">
    <property type="entry name" value="F-box-like_dom_sf"/>
</dbReference>
<name>A0A6D2IAU2_9BRAS</name>
<feature type="transmembrane region" description="Helical" evidence="2">
    <location>
        <begin position="531"/>
        <end position="553"/>
    </location>
</feature>
<dbReference type="AlphaFoldDB" id="A0A6D2IAU2"/>
<evidence type="ECO:0000256" key="1">
    <source>
        <dbReference type="SAM" id="MobiDB-lite"/>
    </source>
</evidence>
<reference evidence="4" key="1">
    <citation type="submission" date="2020-01" db="EMBL/GenBank/DDBJ databases">
        <authorList>
            <person name="Mishra B."/>
        </authorList>
    </citation>
    <scope>NUCLEOTIDE SEQUENCE [LARGE SCALE GENOMIC DNA]</scope>
</reference>
<sequence length="557" mass="65388">MTKISDLSVDMVGEILSRVPLTSLTAVRSTCKAWNDSSKTQVLGENAARKDQFLEIKAIGKSVFSLRFDLQGFRNDKDERHLTDPSMKQISIPNHQDEIYSGVNHCDGLLLCFISKDDTFRILVWNPYLGQTRWIRQRRITEQNDDYALGYGYNKNNNRNYKILRLFYGFGDKKKGIEVYDLSSDSWRVIDAGPDWHELFDYAKESVSVKGNAYLHCVLNYNDFLVCFDFTKERFGPRLPLPNSDNGTETLSCVRDEKISALHTHKDTPQIVEIWTSTKTEPNAVSWSPFLKVDMTLVNAFPGGFLDDFRPISFFIDEEKKVAVLFDLLHDYETGSCYYRMGYIFGKDGYFKYVTSGLVLNHDWNPYYSLVCSSYVPSLVQVQINQPDDTKERNQQEETQEEINQPDEREETNQEEETIEEIKQPEEREETNKREETIEEVDINQPEEREETNQQEETIEEINQPEERIETKEQRKEETNQPGKNQERNHPGKSEEQINKERRERNKRSKMRKRNQRVKRKQRGDDQSLPYSLPFLFLALFISSFVFFFFIFLSMLL</sequence>
<dbReference type="SUPFAM" id="SSF101908">
    <property type="entry name" value="Putative isomerase YbhE"/>
    <property type="match status" value="1"/>
</dbReference>
<protein>
    <recommendedName>
        <fullName evidence="3">F-box domain-containing protein</fullName>
    </recommendedName>
</protein>
<feature type="compositionally biased region" description="Acidic residues" evidence="1">
    <location>
        <begin position="448"/>
        <end position="464"/>
    </location>
</feature>
<feature type="compositionally biased region" description="Basic residues" evidence="1">
    <location>
        <begin position="505"/>
        <end position="522"/>
    </location>
</feature>
<dbReference type="InterPro" id="IPR001810">
    <property type="entry name" value="F-box_dom"/>
</dbReference>
<dbReference type="Pfam" id="PF07734">
    <property type="entry name" value="FBA_1"/>
    <property type="match status" value="1"/>
</dbReference>
<feature type="compositionally biased region" description="Acidic residues" evidence="1">
    <location>
        <begin position="398"/>
        <end position="419"/>
    </location>
</feature>
<keyword evidence="2" id="KW-0812">Transmembrane</keyword>
<dbReference type="InterPro" id="IPR006527">
    <property type="entry name" value="F-box-assoc_dom_typ1"/>
</dbReference>
<feature type="domain" description="F-box" evidence="3">
    <location>
        <begin position="7"/>
        <end position="47"/>
    </location>
</feature>
<accession>A0A6D2IAU2</accession>
<dbReference type="InterPro" id="IPR050796">
    <property type="entry name" value="SCF_F-box_component"/>
</dbReference>
<keyword evidence="2" id="KW-1133">Transmembrane helix</keyword>
<evidence type="ECO:0000313" key="5">
    <source>
        <dbReference type="Proteomes" id="UP000467841"/>
    </source>
</evidence>
<dbReference type="InterPro" id="IPR017451">
    <property type="entry name" value="F-box-assoc_interact_dom"/>
</dbReference>
<keyword evidence="2" id="KW-0472">Membrane</keyword>
<dbReference type="PANTHER" id="PTHR31672">
    <property type="entry name" value="BNACNNG10540D PROTEIN"/>
    <property type="match status" value="1"/>
</dbReference>
<comment type="caution">
    <text evidence="4">The sequence shown here is derived from an EMBL/GenBank/DDBJ whole genome shotgun (WGS) entry which is preliminary data.</text>
</comment>
<organism evidence="4 5">
    <name type="scientific">Microthlaspi erraticum</name>
    <dbReference type="NCBI Taxonomy" id="1685480"/>
    <lineage>
        <taxon>Eukaryota</taxon>
        <taxon>Viridiplantae</taxon>
        <taxon>Streptophyta</taxon>
        <taxon>Embryophyta</taxon>
        <taxon>Tracheophyta</taxon>
        <taxon>Spermatophyta</taxon>
        <taxon>Magnoliopsida</taxon>
        <taxon>eudicotyledons</taxon>
        <taxon>Gunneridae</taxon>
        <taxon>Pentapetalae</taxon>
        <taxon>rosids</taxon>
        <taxon>malvids</taxon>
        <taxon>Brassicales</taxon>
        <taxon>Brassicaceae</taxon>
        <taxon>Coluteocarpeae</taxon>
        <taxon>Microthlaspi</taxon>
    </lineage>
</organism>
<dbReference type="Proteomes" id="UP000467841">
    <property type="component" value="Unassembled WGS sequence"/>
</dbReference>
<dbReference type="EMBL" id="CACVBM020000666">
    <property type="protein sequence ID" value="CAA7022253.1"/>
    <property type="molecule type" value="Genomic_DNA"/>
</dbReference>
<dbReference type="SUPFAM" id="SSF81383">
    <property type="entry name" value="F-box domain"/>
    <property type="match status" value="1"/>
</dbReference>
<dbReference type="PANTHER" id="PTHR31672:SF13">
    <property type="entry name" value="F-BOX PROTEIN CPR30-LIKE"/>
    <property type="match status" value="1"/>
</dbReference>
<feature type="compositionally biased region" description="Basic and acidic residues" evidence="1">
    <location>
        <begin position="465"/>
        <end position="504"/>
    </location>
</feature>
<evidence type="ECO:0000313" key="4">
    <source>
        <dbReference type="EMBL" id="CAA7022253.1"/>
    </source>
</evidence>
<gene>
    <name evidence="4" type="ORF">MERR_LOCUS9488</name>
</gene>
<feature type="region of interest" description="Disordered" evidence="1">
    <location>
        <begin position="387"/>
        <end position="525"/>
    </location>
</feature>
<dbReference type="SMART" id="SM00256">
    <property type="entry name" value="FBOX"/>
    <property type="match status" value="1"/>
</dbReference>
<proteinExistence type="predicted"/>
<feature type="compositionally biased region" description="Basic and acidic residues" evidence="1">
    <location>
        <begin position="420"/>
        <end position="436"/>
    </location>
</feature>